<feature type="compositionally biased region" description="Basic and acidic residues" evidence="1">
    <location>
        <begin position="45"/>
        <end position="63"/>
    </location>
</feature>
<proteinExistence type="predicted"/>
<gene>
    <name evidence="2" type="ORF">AMECASPLE_012060</name>
</gene>
<protein>
    <submittedName>
        <fullName evidence="2">Uncharacterized protein</fullName>
    </submittedName>
</protein>
<organism evidence="2 3">
    <name type="scientific">Ameca splendens</name>
    <dbReference type="NCBI Taxonomy" id="208324"/>
    <lineage>
        <taxon>Eukaryota</taxon>
        <taxon>Metazoa</taxon>
        <taxon>Chordata</taxon>
        <taxon>Craniata</taxon>
        <taxon>Vertebrata</taxon>
        <taxon>Euteleostomi</taxon>
        <taxon>Actinopterygii</taxon>
        <taxon>Neopterygii</taxon>
        <taxon>Teleostei</taxon>
        <taxon>Neoteleostei</taxon>
        <taxon>Acanthomorphata</taxon>
        <taxon>Ovalentaria</taxon>
        <taxon>Atherinomorphae</taxon>
        <taxon>Cyprinodontiformes</taxon>
        <taxon>Goodeidae</taxon>
        <taxon>Ameca</taxon>
    </lineage>
</organism>
<dbReference type="Proteomes" id="UP001469553">
    <property type="component" value="Unassembled WGS sequence"/>
</dbReference>
<feature type="non-terminal residue" evidence="2">
    <location>
        <position position="129"/>
    </location>
</feature>
<sequence length="129" mass="13931">MCIKGFSIKICNSECEEPQTRPPGPGTDTEEIQATDIQRPLRAQEPQENHRQDYRNPPREEQGRIPGEPPSSHSAEAPGSCSDEPIGSAGSRLRPSRSSHGPRDLGTYHSPSRGLTESRGPGPGKQPPG</sequence>
<evidence type="ECO:0000313" key="3">
    <source>
        <dbReference type="Proteomes" id="UP001469553"/>
    </source>
</evidence>
<keyword evidence="3" id="KW-1185">Reference proteome</keyword>
<reference evidence="2 3" key="1">
    <citation type="submission" date="2021-06" db="EMBL/GenBank/DDBJ databases">
        <authorList>
            <person name="Palmer J.M."/>
        </authorList>
    </citation>
    <scope>NUCLEOTIDE SEQUENCE [LARGE SCALE GENOMIC DNA]</scope>
    <source>
        <strain evidence="2 3">AS_MEX2019</strain>
        <tissue evidence="2">Muscle</tissue>
    </source>
</reference>
<evidence type="ECO:0000313" key="2">
    <source>
        <dbReference type="EMBL" id="MEQ2302973.1"/>
    </source>
</evidence>
<comment type="caution">
    <text evidence="2">The sequence shown here is derived from an EMBL/GenBank/DDBJ whole genome shotgun (WGS) entry which is preliminary data.</text>
</comment>
<feature type="region of interest" description="Disordered" evidence="1">
    <location>
        <begin position="14"/>
        <end position="129"/>
    </location>
</feature>
<accession>A0ABV0ZC50</accession>
<dbReference type="EMBL" id="JAHRIP010057174">
    <property type="protein sequence ID" value="MEQ2302973.1"/>
    <property type="molecule type" value="Genomic_DNA"/>
</dbReference>
<evidence type="ECO:0000256" key="1">
    <source>
        <dbReference type="SAM" id="MobiDB-lite"/>
    </source>
</evidence>
<name>A0ABV0ZC50_9TELE</name>